<dbReference type="GO" id="GO:0046873">
    <property type="term" value="F:metal ion transmembrane transporter activity"/>
    <property type="evidence" value="ECO:0007669"/>
    <property type="project" value="InterPro"/>
</dbReference>
<evidence type="ECO:0000256" key="1">
    <source>
        <dbReference type="ARBA" id="ARBA00004127"/>
    </source>
</evidence>
<evidence type="ECO:0000313" key="9">
    <source>
        <dbReference type="EMBL" id="KAB8616659.1"/>
    </source>
</evidence>
<organism evidence="9 10">
    <name type="scientific">Carpinus fangiana</name>
    <dbReference type="NCBI Taxonomy" id="176857"/>
    <lineage>
        <taxon>Eukaryota</taxon>
        <taxon>Viridiplantae</taxon>
        <taxon>Streptophyta</taxon>
        <taxon>Embryophyta</taxon>
        <taxon>Tracheophyta</taxon>
        <taxon>Spermatophyta</taxon>
        <taxon>Magnoliopsida</taxon>
        <taxon>eudicotyledons</taxon>
        <taxon>Gunneridae</taxon>
        <taxon>Pentapetalae</taxon>
        <taxon>rosids</taxon>
        <taxon>fabids</taxon>
        <taxon>Fagales</taxon>
        <taxon>Betulaceae</taxon>
        <taxon>Carpinus</taxon>
    </lineage>
</organism>
<dbReference type="Pfam" id="PF02535">
    <property type="entry name" value="Zip"/>
    <property type="match status" value="1"/>
</dbReference>
<evidence type="ECO:0000313" key="10">
    <source>
        <dbReference type="Proteomes" id="UP000327013"/>
    </source>
</evidence>
<dbReference type="OrthoDB" id="512333at2759"/>
<evidence type="ECO:0000256" key="2">
    <source>
        <dbReference type="ARBA" id="ARBA00004394"/>
    </source>
</evidence>
<feature type="compositionally biased region" description="Polar residues" evidence="7">
    <location>
        <begin position="159"/>
        <end position="169"/>
    </location>
</feature>
<feature type="region of interest" description="Disordered" evidence="7">
    <location>
        <begin position="67"/>
        <end position="108"/>
    </location>
</feature>
<comment type="subcellular location">
    <subcellularLocation>
        <location evidence="1">Endomembrane system</location>
        <topology evidence="1">Multi-pass membrane protein</topology>
    </subcellularLocation>
    <subcellularLocation>
        <location evidence="2">Golgi apparatus membrane</location>
    </subcellularLocation>
</comment>
<evidence type="ECO:0000256" key="7">
    <source>
        <dbReference type="SAM" id="MobiDB-lite"/>
    </source>
</evidence>
<dbReference type="PANTHER" id="PTHR16133:SF0">
    <property type="entry name" value="ZINC_IRON REGULATED TRANSPORTER-RELATED PROTEIN 102B, ISOFORM E"/>
    <property type="match status" value="1"/>
</dbReference>
<keyword evidence="4 8" id="KW-1133">Transmembrane helix</keyword>
<feature type="region of interest" description="Disordered" evidence="7">
    <location>
        <begin position="156"/>
        <end position="175"/>
    </location>
</feature>
<dbReference type="InterPro" id="IPR045891">
    <property type="entry name" value="ZIP9"/>
</dbReference>
<evidence type="ECO:0000256" key="5">
    <source>
        <dbReference type="ARBA" id="ARBA00023034"/>
    </source>
</evidence>
<protein>
    <recommendedName>
        <fullName evidence="11">Zinc/iron permease</fullName>
    </recommendedName>
</protein>
<comment type="caution">
    <text evidence="9">The sequence shown here is derived from an EMBL/GenBank/DDBJ whole genome shotgun (WGS) entry which is preliminary data.</text>
</comment>
<dbReference type="InterPro" id="IPR003689">
    <property type="entry name" value="ZIP"/>
</dbReference>
<feature type="transmembrane region" description="Helical" evidence="8">
    <location>
        <begin position="6"/>
        <end position="31"/>
    </location>
</feature>
<gene>
    <name evidence="9" type="ORF">FH972_025994</name>
</gene>
<dbReference type="GO" id="GO:0006829">
    <property type="term" value="P:zinc ion transport"/>
    <property type="evidence" value="ECO:0007669"/>
    <property type="project" value="InterPro"/>
</dbReference>
<reference evidence="9 10" key="1">
    <citation type="submission" date="2019-06" db="EMBL/GenBank/DDBJ databases">
        <title>A chromosomal-level reference genome of Carpinus fangiana (Coryloideae, Betulaceae).</title>
        <authorList>
            <person name="Yang X."/>
            <person name="Wang Z."/>
            <person name="Zhang L."/>
            <person name="Hao G."/>
            <person name="Liu J."/>
            <person name="Yang Y."/>
        </authorList>
    </citation>
    <scope>NUCLEOTIDE SEQUENCE [LARGE SCALE GENOMIC DNA]</scope>
    <source>
        <strain evidence="9">Cfa_2016G</strain>
        <tissue evidence="9">Leaf</tissue>
    </source>
</reference>
<feature type="transmembrane region" description="Helical" evidence="8">
    <location>
        <begin position="250"/>
        <end position="273"/>
    </location>
</feature>
<dbReference type="PANTHER" id="PTHR16133">
    <property type="entry name" value="SOLUTE CARRIER FAMILY 39 ZINC TRANSPORTER , MEMBER 9-RELATED"/>
    <property type="match status" value="1"/>
</dbReference>
<evidence type="ECO:0000256" key="3">
    <source>
        <dbReference type="ARBA" id="ARBA00022692"/>
    </source>
</evidence>
<evidence type="ECO:0000256" key="6">
    <source>
        <dbReference type="ARBA" id="ARBA00023136"/>
    </source>
</evidence>
<dbReference type="EMBL" id="VIBQ01000074">
    <property type="protein sequence ID" value="KAB8616659.1"/>
    <property type="molecule type" value="Genomic_DNA"/>
</dbReference>
<name>A0A5N6L2M4_9ROSI</name>
<feature type="transmembrane region" description="Helical" evidence="8">
    <location>
        <begin position="38"/>
        <end position="56"/>
    </location>
</feature>
<evidence type="ECO:0000256" key="8">
    <source>
        <dbReference type="SAM" id="Phobius"/>
    </source>
</evidence>
<dbReference type="AlphaFoldDB" id="A0A5N6L2M4"/>
<feature type="transmembrane region" description="Helical" evidence="8">
    <location>
        <begin position="285"/>
        <end position="303"/>
    </location>
</feature>
<feature type="transmembrane region" description="Helical" evidence="8">
    <location>
        <begin position="216"/>
        <end position="238"/>
    </location>
</feature>
<evidence type="ECO:0000256" key="4">
    <source>
        <dbReference type="ARBA" id="ARBA00022989"/>
    </source>
</evidence>
<keyword evidence="5" id="KW-0333">Golgi apparatus</keyword>
<accession>A0A5N6L2M4</accession>
<evidence type="ECO:0008006" key="11">
    <source>
        <dbReference type="Google" id="ProtNLM"/>
    </source>
</evidence>
<keyword evidence="10" id="KW-1185">Reference proteome</keyword>
<feature type="transmembrane region" description="Helical" evidence="8">
    <location>
        <begin position="112"/>
        <end position="130"/>
    </location>
</feature>
<sequence>MWDGLFLLLALSTVMAVASFLSGSIPLSLGLSQKHARVITAIGTGMLIGTCLIIIIPEGVETLYSAGTPHDHSHRSLGPRQDQEWSPLPGSDPSTEPMEPSLGNAPATHKEPHAYVGLSIIVGFIMMYLIDRLPKHASSVASLRSKSRYVSLADLGGRRTSQSRPSSNLEEGAVEVGENTGSAQSSATTIGLVIHAAADGIALAASSFITEGGTGLVVFLAIMIHKAPAAFGLTSVLIKQGLTKRQARAHLLVFSLAAPVGAIATWILVNVLAGGEIEGEEGTKFATGLLLLFSAGTFLYVAMHTMQEQGGDDHGHGVSGYSGNGAYSNGSSTAHSEQSNQGDGLADTLLTVLGMLLPLLAQFSHAH</sequence>
<dbReference type="Proteomes" id="UP000327013">
    <property type="component" value="Unassembled WGS sequence"/>
</dbReference>
<proteinExistence type="predicted"/>
<keyword evidence="6 8" id="KW-0472">Membrane</keyword>
<keyword evidence="3 8" id="KW-0812">Transmembrane</keyword>
<dbReference type="GO" id="GO:0000139">
    <property type="term" value="C:Golgi membrane"/>
    <property type="evidence" value="ECO:0007669"/>
    <property type="project" value="UniProtKB-SubCell"/>
</dbReference>